<sequence>MNTKIGNFDTTITRDEKELSKGKGILPFSEQLNRDSYEQRVSSNSNTTPRFRQALQAATTKSKKSRR</sequence>
<name>A0A9J5Z4K4_SOLCO</name>
<dbReference type="AlphaFoldDB" id="A0A9J5Z4K4"/>
<proteinExistence type="predicted"/>
<feature type="compositionally biased region" description="Polar residues" evidence="1">
    <location>
        <begin position="39"/>
        <end position="60"/>
    </location>
</feature>
<reference evidence="2 3" key="1">
    <citation type="submission" date="2020-09" db="EMBL/GenBank/DDBJ databases">
        <title>De no assembly of potato wild relative species, Solanum commersonii.</title>
        <authorList>
            <person name="Cho K."/>
        </authorList>
    </citation>
    <scope>NUCLEOTIDE SEQUENCE [LARGE SCALE GENOMIC DNA]</scope>
    <source>
        <strain evidence="2">LZ3.2</strain>
        <tissue evidence="2">Leaf</tissue>
    </source>
</reference>
<dbReference type="EMBL" id="JACXVP010000005">
    <property type="protein sequence ID" value="KAG5607801.1"/>
    <property type="molecule type" value="Genomic_DNA"/>
</dbReference>
<evidence type="ECO:0000313" key="3">
    <source>
        <dbReference type="Proteomes" id="UP000824120"/>
    </source>
</evidence>
<feature type="region of interest" description="Disordered" evidence="1">
    <location>
        <begin position="22"/>
        <end position="67"/>
    </location>
</feature>
<protein>
    <submittedName>
        <fullName evidence="2">Uncharacterized protein</fullName>
    </submittedName>
</protein>
<comment type="caution">
    <text evidence="2">The sequence shown here is derived from an EMBL/GenBank/DDBJ whole genome shotgun (WGS) entry which is preliminary data.</text>
</comment>
<organism evidence="2 3">
    <name type="scientific">Solanum commersonii</name>
    <name type="common">Commerson's wild potato</name>
    <name type="synonym">Commerson's nightshade</name>
    <dbReference type="NCBI Taxonomy" id="4109"/>
    <lineage>
        <taxon>Eukaryota</taxon>
        <taxon>Viridiplantae</taxon>
        <taxon>Streptophyta</taxon>
        <taxon>Embryophyta</taxon>
        <taxon>Tracheophyta</taxon>
        <taxon>Spermatophyta</taxon>
        <taxon>Magnoliopsida</taxon>
        <taxon>eudicotyledons</taxon>
        <taxon>Gunneridae</taxon>
        <taxon>Pentapetalae</taxon>
        <taxon>asterids</taxon>
        <taxon>lamiids</taxon>
        <taxon>Solanales</taxon>
        <taxon>Solanaceae</taxon>
        <taxon>Solanoideae</taxon>
        <taxon>Solaneae</taxon>
        <taxon>Solanum</taxon>
    </lineage>
</organism>
<gene>
    <name evidence="2" type="ORF">H5410_029293</name>
</gene>
<accession>A0A9J5Z4K4</accession>
<evidence type="ECO:0000313" key="2">
    <source>
        <dbReference type="EMBL" id="KAG5607801.1"/>
    </source>
</evidence>
<dbReference type="Proteomes" id="UP000824120">
    <property type="component" value="Chromosome 5"/>
</dbReference>
<keyword evidence="3" id="KW-1185">Reference proteome</keyword>
<evidence type="ECO:0000256" key="1">
    <source>
        <dbReference type="SAM" id="MobiDB-lite"/>
    </source>
</evidence>